<keyword evidence="3" id="KW-1185">Reference proteome</keyword>
<evidence type="ECO:0000313" key="3">
    <source>
        <dbReference type="Proteomes" id="UP001642409"/>
    </source>
</evidence>
<comment type="caution">
    <text evidence="1">The sequence shown here is derived from an EMBL/GenBank/DDBJ whole genome shotgun (WGS) entry which is preliminary data.</text>
</comment>
<dbReference type="AlphaFoldDB" id="A0AA86QIR0"/>
<proteinExistence type="predicted"/>
<dbReference type="Proteomes" id="UP001642409">
    <property type="component" value="Unassembled WGS sequence"/>
</dbReference>
<evidence type="ECO:0000313" key="1">
    <source>
        <dbReference type="EMBL" id="CAI9960106.1"/>
    </source>
</evidence>
<protein>
    <submittedName>
        <fullName evidence="2">Hypothetical_protein</fullName>
    </submittedName>
</protein>
<reference evidence="2 3" key="2">
    <citation type="submission" date="2024-07" db="EMBL/GenBank/DDBJ databases">
        <authorList>
            <person name="Akdeniz Z."/>
        </authorList>
    </citation>
    <scope>NUCLEOTIDE SEQUENCE [LARGE SCALE GENOMIC DNA]</scope>
</reference>
<accession>A0AA86QIR0</accession>
<gene>
    <name evidence="1" type="ORF">HINF_LOCUS47751</name>
    <name evidence="2" type="ORF">HINF_LOCUS60452</name>
</gene>
<dbReference type="EMBL" id="CAXDID020000354">
    <property type="protein sequence ID" value="CAL6081660.1"/>
    <property type="molecule type" value="Genomic_DNA"/>
</dbReference>
<evidence type="ECO:0000313" key="2">
    <source>
        <dbReference type="EMBL" id="CAL6081660.1"/>
    </source>
</evidence>
<dbReference type="EMBL" id="CATOUU010000928">
    <property type="protein sequence ID" value="CAI9960106.1"/>
    <property type="molecule type" value="Genomic_DNA"/>
</dbReference>
<sequence length="163" mass="19156">MYDIDISVCPTRWASFQTAFELLSKCIPSNMLVDMKIVQFITATILQVEANHIDHSNWDRLINELKTNLRNIFNDAGDVDDRAQLMLQIIESREDKYMTTHNKISNFYKQIDPLIEQLFQQVCGRRLIELRGLFYVINFVETKQCQACQYFHFAPNKNNANNE</sequence>
<organism evidence="1">
    <name type="scientific">Hexamita inflata</name>
    <dbReference type="NCBI Taxonomy" id="28002"/>
    <lineage>
        <taxon>Eukaryota</taxon>
        <taxon>Metamonada</taxon>
        <taxon>Diplomonadida</taxon>
        <taxon>Hexamitidae</taxon>
        <taxon>Hexamitinae</taxon>
        <taxon>Hexamita</taxon>
    </lineage>
</organism>
<name>A0AA86QIR0_9EUKA</name>
<reference evidence="1" key="1">
    <citation type="submission" date="2023-06" db="EMBL/GenBank/DDBJ databases">
        <authorList>
            <person name="Kurt Z."/>
        </authorList>
    </citation>
    <scope>NUCLEOTIDE SEQUENCE</scope>
</reference>